<comment type="caution">
    <text evidence="1">The sequence shown here is derived from an EMBL/GenBank/DDBJ whole genome shotgun (WGS) entry which is preliminary data.</text>
</comment>
<organism evidence="1 2">
    <name type="scientific">Cryobacterium levicorallinum</name>
    <dbReference type="NCBI Taxonomy" id="995038"/>
    <lineage>
        <taxon>Bacteria</taxon>
        <taxon>Bacillati</taxon>
        <taxon>Actinomycetota</taxon>
        <taxon>Actinomycetes</taxon>
        <taxon>Micrococcales</taxon>
        <taxon>Microbacteriaceae</taxon>
        <taxon>Cryobacterium</taxon>
    </lineage>
</organism>
<dbReference type="AlphaFoldDB" id="A0A4R8VL91"/>
<name>A0A4R8VL91_9MICO</name>
<evidence type="ECO:0000313" key="1">
    <source>
        <dbReference type="EMBL" id="TFB84510.1"/>
    </source>
</evidence>
<sequence length="60" mass="6689">MSTSCSNMPGARRLEFFALHLHCALAKHDLTACAQTLPYLSRFGRDTCTELSQHLMAGYN</sequence>
<reference evidence="1 2" key="1">
    <citation type="submission" date="2019-03" db="EMBL/GenBank/DDBJ databases">
        <title>Genomics of glacier-inhabiting Cryobacterium strains.</title>
        <authorList>
            <person name="Liu Q."/>
            <person name="Xin Y.-H."/>
        </authorList>
    </citation>
    <scope>NUCLEOTIDE SEQUENCE [LARGE SCALE GENOMIC DNA]</scope>
    <source>
        <strain evidence="1 2">Hh34</strain>
    </source>
</reference>
<proteinExistence type="predicted"/>
<dbReference type="Proteomes" id="UP000297963">
    <property type="component" value="Unassembled WGS sequence"/>
</dbReference>
<evidence type="ECO:0000313" key="2">
    <source>
        <dbReference type="Proteomes" id="UP000297963"/>
    </source>
</evidence>
<dbReference type="RefSeq" id="WP_134495498.1">
    <property type="nucleotide sequence ID" value="NZ_BKAC01000024.1"/>
</dbReference>
<gene>
    <name evidence="1" type="ORF">E3O11_09535</name>
</gene>
<accession>A0A4R8VL91</accession>
<protein>
    <submittedName>
        <fullName evidence="1">Uncharacterized protein</fullName>
    </submittedName>
</protein>
<dbReference type="EMBL" id="SOFE01000016">
    <property type="protein sequence ID" value="TFB84510.1"/>
    <property type="molecule type" value="Genomic_DNA"/>
</dbReference>